<organism evidence="2 3">
    <name type="scientific">Candidatus Phytoplasma oryzae</name>
    <dbReference type="NCBI Taxonomy" id="203274"/>
    <lineage>
        <taxon>Bacteria</taxon>
        <taxon>Bacillati</taxon>
        <taxon>Mycoplasmatota</taxon>
        <taxon>Mollicutes</taxon>
        <taxon>Acholeplasmatales</taxon>
        <taxon>Acholeplasmataceae</taxon>
        <taxon>Candidatus Phytoplasma</taxon>
        <taxon>16SrXI (Rice yellow dwarf group)</taxon>
    </lineage>
</organism>
<feature type="transmembrane region" description="Helical" evidence="1">
    <location>
        <begin position="12"/>
        <end position="35"/>
    </location>
</feature>
<keyword evidence="1" id="KW-1133">Transmembrane helix</keyword>
<dbReference type="Proteomes" id="UP000070069">
    <property type="component" value="Unassembled WGS sequence"/>
</dbReference>
<gene>
    <name evidence="2" type="ORF">AXA84_0262</name>
</gene>
<dbReference type="EMBL" id="LTBM01000006">
    <property type="protein sequence ID" value="KXT29233.1"/>
    <property type="molecule type" value="Genomic_DNA"/>
</dbReference>
<reference evidence="2 3" key="1">
    <citation type="submission" date="2016-02" db="EMBL/GenBank/DDBJ databases">
        <title>A draft genome sequence of Candidatus Phytoplasma oryzae strain Mbita1, the causative agent of Napier Grass stunt disease in Kenya.</title>
        <authorList>
            <person name="Fischer A."/>
            <person name="Santa-Cruz I."/>
            <person name="Wambua L."/>
            <person name="Olds C."/>
            <person name="Midega C."/>
            <person name="Dickinson M."/>
            <person name="Kawicha P."/>
            <person name="Khan Z."/>
            <person name="Masiga D."/>
            <person name="Jores J."/>
            <person name="Bernd S."/>
        </authorList>
    </citation>
    <scope>NUCLEOTIDE SEQUENCE [LARGE SCALE GENOMIC DNA]</scope>
    <source>
        <strain evidence="2">Mbita1</strain>
    </source>
</reference>
<proteinExistence type="predicted"/>
<keyword evidence="1" id="KW-0472">Membrane</keyword>
<accession>A0A139JQI9</accession>
<keyword evidence="1" id="KW-0812">Transmembrane</keyword>
<sequence>MDSSKISITLKFFLFYIINLKMSKFLKLGFIYPILKNIRSFIFFRQ</sequence>
<comment type="caution">
    <text evidence="2">The sequence shown here is derived from an EMBL/GenBank/DDBJ whole genome shotgun (WGS) entry which is preliminary data.</text>
</comment>
<evidence type="ECO:0000313" key="2">
    <source>
        <dbReference type="EMBL" id="KXT29233.1"/>
    </source>
</evidence>
<dbReference type="RefSeq" id="WP_160330316.1">
    <property type="nucleotide sequence ID" value="NZ_LTBM01000006.1"/>
</dbReference>
<name>A0A139JQI9_9MOLU</name>
<evidence type="ECO:0000313" key="3">
    <source>
        <dbReference type="Proteomes" id="UP000070069"/>
    </source>
</evidence>
<protein>
    <submittedName>
        <fullName evidence="2">Uncharacterized protein</fullName>
    </submittedName>
</protein>
<dbReference type="AlphaFoldDB" id="A0A139JQI9"/>
<evidence type="ECO:0000256" key="1">
    <source>
        <dbReference type="SAM" id="Phobius"/>
    </source>
</evidence>
<dbReference type="PATRIC" id="fig|203274.3.peg.417"/>